<reference evidence="5 6" key="1">
    <citation type="submission" date="2019-03" db="EMBL/GenBank/DDBJ databases">
        <authorList>
            <person name="Gaulin E."/>
            <person name="Dumas B."/>
        </authorList>
    </citation>
    <scope>NUCLEOTIDE SEQUENCE [LARGE SCALE GENOMIC DNA]</scope>
    <source>
        <strain evidence="5">CBS 568.67</strain>
    </source>
</reference>
<keyword evidence="1" id="KW-0694">RNA-binding</keyword>
<feature type="region of interest" description="Disordered" evidence="2">
    <location>
        <begin position="1374"/>
        <end position="1400"/>
    </location>
</feature>
<feature type="compositionally biased region" description="Basic and acidic residues" evidence="2">
    <location>
        <begin position="151"/>
        <end position="165"/>
    </location>
</feature>
<dbReference type="EMBL" id="VJMH01005153">
    <property type="protein sequence ID" value="KAF0699841.1"/>
    <property type="molecule type" value="Genomic_DNA"/>
</dbReference>
<dbReference type="InterPro" id="IPR000504">
    <property type="entry name" value="RRM_dom"/>
</dbReference>
<feature type="compositionally biased region" description="Pro residues" evidence="2">
    <location>
        <begin position="502"/>
        <end position="517"/>
    </location>
</feature>
<feature type="compositionally biased region" description="Basic and acidic residues" evidence="2">
    <location>
        <begin position="228"/>
        <end position="239"/>
    </location>
</feature>
<feature type="region of interest" description="Disordered" evidence="2">
    <location>
        <begin position="407"/>
        <end position="525"/>
    </location>
</feature>
<keyword evidence="6" id="KW-1185">Reference proteome</keyword>
<protein>
    <submittedName>
        <fullName evidence="5">Aste57867_9617 protein</fullName>
    </submittedName>
</protein>
<reference evidence="4" key="2">
    <citation type="submission" date="2019-06" db="EMBL/GenBank/DDBJ databases">
        <title>Genomics analysis of Aphanomyces spp. identifies a new class of oomycete effector associated with host adaptation.</title>
        <authorList>
            <person name="Gaulin E."/>
        </authorList>
    </citation>
    <scope>NUCLEOTIDE SEQUENCE</scope>
    <source>
        <strain evidence="4">CBS 578.67</strain>
    </source>
</reference>
<feature type="compositionally biased region" description="Basic and acidic residues" evidence="2">
    <location>
        <begin position="340"/>
        <end position="368"/>
    </location>
</feature>
<feature type="compositionally biased region" description="Basic and acidic residues" evidence="2">
    <location>
        <begin position="172"/>
        <end position="198"/>
    </location>
</feature>
<feature type="compositionally biased region" description="Basic and acidic residues" evidence="2">
    <location>
        <begin position="1267"/>
        <end position="1292"/>
    </location>
</feature>
<feature type="compositionally biased region" description="Acidic residues" evidence="2">
    <location>
        <begin position="61"/>
        <end position="74"/>
    </location>
</feature>
<feature type="compositionally biased region" description="Basic residues" evidence="2">
    <location>
        <begin position="1387"/>
        <end position="1400"/>
    </location>
</feature>
<feature type="compositionally biased region" description="Basic and acidic residues" evidence="2">
    <location>
        <begin position="974"/>
        <end position="1041"/>
    </location>
</feature>
<evidence type="ECO:0000256" key="2">
    <source>
        <dbReference type="SAM" id="MobiDB-lite"/>
    </source>
</evidence>
<feature type="region of interest" description="Disordered" evidence="2">
    <location>
        <begin position="228"/>
        <end position="392"/>
    </location>
</feature>
<feature type="compositionally biased region" description="Polar residues" evidence="2">
    <location>
        <begin position="909"/>
        <end position="920"/>
    </location>
</feature>
<feature type="compositionally biased region" description="Basic and acidic residues" evidence="2">
    <location>
        <begin position="451"/>
        <end position="484"/>
    </location>
</feature>
<dbReference type="GO" id="GO:0003723">
    <property type="term" value="F:RNA binding"/>
    <property type="evidence" value="ECO:0007669"/>
    <property type="project" value="UniProtKB-UniRule"/>
</dbReference>
<dbReference type="Proteomes" id="UP000332933">
    <property type="component" value="Unassembled WGS sequence"/>
</dbReference>
<evidence type="ECO:0000256" key="1">
    <source>
        <dbReference type="PROSITE-ProRule" id="PRU00176"/>
    </source>
</evidence>
<feature type="compositionally biased region" description="Basic and acidic residues" evidence="2">
    <location>
        <begin position="1374"/>
        <end position="1386"/>
    </location>
</feature>
<evidence type="ECO:0000313" key="6">
    <source>
        <dbReference type="Proteomes" id="UP000332933"/>
    </source>
</evidence>
<feature type="compositionally biased region" description="Basic and acidic residues" evidence="2">
    <location>
        <begin position="921"/>
        <end position="945"/>
    </location>
</feature>
<feature type="compositionally biased region" description="Basic and acidic residues" evidence="2">
    <location>
        <begin position="1067"/>
        <end position="1108"/>
    </location>
</feature>
<organism evidence="5 6">
    <name type="scientific">Aphanomyces stellatus</name>
    <dbReference type="NCBI Taxonomy" id="120398"/>
    <lineage>
        <taxon>Eukaryota</taxon>
        <taxon>Sar</taxon>
        <taxon>Stramenopiles</taxon>
        <taxon>Oomycota</taxon>
        <taxon>Saprolegniomycetes</taxon>
        <taxon>Saprolegniales</taxon>
        <taxon>Verrucalvaceae</taxon>
        <taxon>Aphanomyces</taxon>
    </lineage>
</organism>
<feature type="compositionally biased region" description="Low complexity" evidence="2">
    <location>
        <begin position="25"/>
        <end position="34"/>
    </location>
</feature>
<feature type="compositionally biased region" description="Basic and acidic residues" evidence="2">
    <location>
        <begin position="379"/>
        <end position="392"/>
    </location>
</feature>
<dbReference type="OrthoDB" id="79942at2759"/>
<evidence type="ECO:0000313" key="5">
    <source>
        <dbReference type="EMBL" id="VFT86496.1"/>
    </source>
</evidence>
<feature type="compositionally biased region" description="Basic and acidic residues" evidence="2">
    <location>
        <begin position="858"/>
        <end position="904"/>
    </location>
</feature>
<evidence type="ECO:0000313" key="4">
    <source>
        <dbReference type="EMBL" id="KAF0699841.1"/>
    </source>
</evidence>
<dbReference type="PROSITE" id="PS50102">
    <property type="entry name" value="RRM"/>
    <property type="match status" value="1"/>
</dbReference>
<feature type="compositionally biased region" description="Basic and acidic residues" evidence="2">
    <location>
        <begin position="78"/>
        <end position="105"/>
    </location>
</feature>
<dbReference type="EMBL" id="CAADRA010005174">
    <property type="protein sequence ID" value="VFT86496.1"/>
    <property type="molecule type" value="Genomic_DNA"/>
</dbReference>
<name>A0A485KNV3_9STRA</name>
<feature type="compositionally biased region" description="Basic and acidic residues" evidence="2">
    <location>
        <begin position="1129"/>
        <end position="1198"/>
    </location>
</feature>
<feature type="compositionally biased region" description="Basic and acidic residues" evidence="2">
    <location>
        <begin position="119"/>
        <end position="139"/>
    </location>
</feature>
<accession>A0A485KNV3</accession>
<feature type="domain" description="RRM" evidence="3">
    <location>
        <begin position="1298"/>
        <end position="1380"/>
    </location>
</feature>
<evidence type="ECO:0000259" key="3">
    <source>
        <dbReference type="PROSITE" id="PS50102"/>
    </source>
</evidence>
<sequence>MAAEPKDNSVALSLLFGLLKDESDGSSSSGSESEAPPKTAAPSRSAPLQPKSKPAKKVESSDDDSDDAGSEDDGSSSAHDRDDDYDTLPEKKLLRRKSSESDARKQPPAKSERRRPSKKTTDTTHSETHVDDDKERKTELQNLRKRQKRQQARDEREKEVRDRIAKTGTATAKDEAFLKVCERERKKTRESHAVDKKAAHAAAAQEAAEKKEQAAAADIEELRLQKRRARDAALRQRKLEAKRKHTTDDDQDTSMRTKETARDDVDRKREKRRRDDDGHRDHRHAEERERRVAGDPPQKKRLHIDDESDEVRRPRPLEGGAKRARHDASEGLPPPTRPTAKVEPDITKWRRTDKKMEAKPVTPEEIKAIPRTSPTTDALPHEDEQIEETHEPGKAVETAMLPFVNFMACPPASPISRDPTPAAKLSAEDGEVDEEATKQESVPEPEMDFTIPKKEVTKKPVDDDPPIPKKLERPPSEPLPDKGRRNSGYGDGRPPRATMKSSPPPTPYPTYTPPPRVQPKAAPSPVYDHEMKKFLKTAAQFKSVARSISKHPSSYAAYRSNGTKFVEPKPLGRESGLRGFDEQLPTFYGIGLKCTAAPREIKEPHVQRLAEEADALGKLLELTPLARSELQRFLYGVAFMPLSARRRCTVIFRSMRYEHKSMGVIFNARDNCLSYAKSLANRFAVDGRKPCVDIPTDAWKDMQRGGVASVFVHYYSMEDAEDAATKFYDDHGVRGAILQDMYFVPPSMLSQAASPPRASPSPPAVAAATRRRDDETSRGNPSPPKASPPVVERRRSRDRDHPNGRRWHRSSERHERSVRPPDDVVLPVVPPIGDLQEDGSDQTTTPQRRAENPSSRRRSVERDTSADEPGRIKSMEQRGLTKDGGDGLPHRPHDDDTREEKPSPERLSGTEQADRCQNTSTERHDVGESAADADRAHAHTIDPSDSRSTSAQDEAPVASGNHEAGIEPTTPRGEGSRQSKERASYDNAQDVKRQATTDDERRVMAERHRSAERSVEASRRVDGPEDSRRRSKERVTNDHIQDAQPRATTDAERRDRHRLAERPGSTDTRRSAERSNRDQDDRRPRRDSRRSAGRETSSHDDDAKDSSRRSKVRGSNDSIQDAQPWATTDAERRDRHRSAERSVEASSLDTRRSAERSNRDQDDRRPRRDSRRSAGRETGSHDDDGAGSRHLSDRRRSNDGPSRGRSSERLPRSDPASHNAPRREKTPPRRSVERHREGVGARRSPSPPRRWSLDRYGGSAAGVRRSPPRDTPPRRRQDDAADGTRRPHDTTTSHRVPLRLYVSTTRRPDRDLTESDVRGLFRGQVEHFAWGPPAIGDKPRHAFVTFRTAADAADALRDDGKVVLTDHVGTNKLRVEVPRRQTTSDRSHHHHRPHHHPSRS</sequence>
<feature type="region of interest" description="Disordered" evidence="2">
    <location>
        <begin position="20"/>
        <end position="216"/>
    </location>
</feature>
<feature type="compositionally biased region" description="Basic and acidic residues" evidence="2">
    <location>
        <begin position="1221"/>
        <end position="1240"/>
    </location>
</feature>
<feature type="compositionally biased region" description="Basic and acidic residues" evidence="2">
    <location>
        <begin position="1049"/>
        <end position="1061"/>
    </location>
</feature>
<gene>
    <name evidence="5" type="primary">Aste57867_9617</name>
    <name evidence="4" type="ORF">As57867_009579</name>
    <name evidence="5" type="ORF">ASTE57867_9617</name>
</gene>
<feature type="compositionally biased region" description="Basic and acidic residues" evidence="2">
    <location>
        <begin position="253"/>
        <end position="293"/>
    </location>
</feature>
<feature type="compositionally biased region" description="Basic and acidic residues" evidence="2">
    <location>
        <begin position="791"/>
        <end position="822"/>
    </location>
</feature>
<feature type="region of interest" description="Disordered" evidence="2">
    <location>
        <begin position="749"/>
        <end position="1294"/>
    </location>
</feature>
<proteinExistence type="predicted"/>